<feature type="compositionally biased region" description="Acidic residues" evidence="2">
    <location>
        <begin position="107"/>
        <end position="123"/>
    </location>
</feature>
<dbReference type="Proteomes" id="UP000085678">
    <property type="component" value="Unplaced"/>
</dbReference>
<accession>A0A1S3J5E0</accession>
<dbReference type="InParanoid" id="A0A1S3J5E0"/>
<dbReference type="GeneID" id="106170352"/>
<evidence type="ECO:0000313" key="5">
    <source>
        <dbReference type="RefSeq" id="XP_013405647.1"/>
    </source>
</evidence>
<sequence>MEDDEIISKTEAICRVCLKTVSKYTCPRCHLQYCSVTCYRSPHHENCSESFYRDWVMEGLKDYGSSKEDKLKVRDMLQRLNTDQLADREDHGKNSVHTQRLNTDQLGDGEDHESEDNEDEAEEFPSLADRIQGLDLDQDTEKIWEKLTQWEKQEFEEMAKDGRLLNLVEQWDPWWNIKESDLIEEDRISLRPALPKIAENIPQMTSLLPKGKVSECVKYSLVDILFSYAYVARLHNGDLEVSTQDCAQEILSLSPSLNESQNYPNAVEALHGCLQCLQERANDLFVSQSYSIGIVEDVQKILVGPSRFRAQAYVMAAMSHVLQLLQLGGKAVNRDKKKLSKADPQLEELKQLRHKLFQAEKKVEFLLSWCL</sequence>
<feature type="compositionally biased region" description="Polar residues" evidence="2">
    <location>
        <begin position="95"/>
        <end position="105"/>
    </location>
</feature>
<keyword evidence="1" id="KW-0862">Zinc</keyword>
<evidence type="ECO:0000313" key="4">
    <source>
        <dbReference type="Proteomes" id="UP000085678"/>
    </source>
</evidence>
<gene>
    <name evidence="5" type="primary">LOC106170352</name>
</gene>
<dbReference type="PANTHER" id="PTHR15555:SF0">
    <property type="entry name" value="ZINC FINGER HIT DOMAIN-CONTAINING PROTEIN 2"/>
    <property type="match status" value="1"/>
</dbReference>
<evidence type="ECO:0000256" key="1">
    <source>
        <dbReference type="PROSITE-ProRule" id="PRU00453"/>
    </source>
</evidence>
<keyword evidence="1" id="KW-0863">Zinc-finger</keyword>
<reference evidence="5" key="2">
    <citation type="submission" date="2025-08" db="UniProtKB">
        <authorList>
            <consortium name="RefSeq"/>
        </authorList>
    </citation>
    <scope>IDENTIFICATION</scope>
</reference>
<reference evidence="5" key="1">
    <citation type="journal article" date="2015" name="Nat. Commun.">
        <title>The Lingula genome provides insights into brachiopod evolution and the origin of phosphate biomineralization.</title>
        <authorList>
            <person name="Luo Y.J."/>
            <person name="Takeuchi T."/>
            <person name="Koyanagi R."/>
            <person name="Yamada L."/>
            <person name="Kanda M."/>
            <person name="Khalturina M."/>
            <person name="Fujie M."/>
            <person name="Yamasaki S.I."/>
            <person name="Endo K."/>
            <person name="Satoh N."/>
        </authorList>
    </citation>
    <scope>NUCLEOTIDE SEQUENCE</scope>
</reference>
<feature type="non-terminal residue" evidence="5">
    <location>
        <position position="371"/>
    </location>
</feature>
<name>A0A1S3J5E0_LINAN</name>
<dbReference type="PROSITE" id="PS51083">
    <property type="entry name" value="ZF_HIT"/>
    <property type="match status" value="1"/>
</dbReference>
<dbReference type="CDD" id="cd23024">
    <property type="entry name" value="zf-HIT_ZNHIT2-3"/>
    <property type="match status" value="1"/>
</dbReference>
<dbReference type="GO" id="GO:0008270">
    <property type="term" value="F:zinc ion binding"/>
    <property type="evidence" value="ECO:0007669"/>
    <property type="project" value="UniProtKB-UniRule"/>
</dbReference>
<dbReference type="PANTHER" id="PTHR15555">
    <property type="entry name" value="ZINC FINGER HIT DOMAIN CONTAINING PROTEIN 2 PROTEIN FON -RELATED"/>
    <property type="match status" value="1"/>
</dbReference>
<feature type="domain" description="HIT-type" evidence="3">
    <location>
        <begin position="14"/>
        <end position="47"/>
    </location>
</feature>
<keyword evidence="1" id="KW-0479">Metal-binding</keyword>
<evidence type="ECO:0000259" key="3">
    <source>
        <dbReference type="PROSITE" id="PS51083"/>
    </source>
</evidence>
<dbReference type="InterPro" id="IPR007529">
    <property type="entry name" value="Znf_HIT"/>
</dbReference>
<dbReference type="OrthoDB" id="10005492at2759"/>
<dbReference type="Pfam" id="PF04438">
    <property type="entry name" value="zf-HIT"/>
    <property type="match status" value="1"/>
</dbReference>
<dbReference type="Gene3D" id="3.30.60.190">
    <property type="match status" value="1"/>
</dbReference>
<dbReference type="FunCoup" id="A0A1S3J5E0">
    <property type="interactions" value="315"/>
</dbReference>
<evidence type="ECO:0000256" key="2">
    <source>
        <dbReference type="SAM" id="MobiDB-lite"/>
    </source>
</evidence>
<dbReference type="SUPFAM" id="SSF144232">
    <property type="entry name" value="HIT/MYND zinc finger-like"/>
    <property type="match status" value="1"/>
</dbReference>
<protein>
    <submittedName>
        <fullName evidence="5">Zinc finger HIT domain-containing protein 2</fullName>
    </submittedName>
</protein>
<dbReference type="AlphaFoldDB" id="A0A1S3J5E0"/>
<feature type="region of interest" description="Disordered" evidence="2">
    <location>
        <begin position="83"/>
        <end position="131"/>
    </location>
</feature>
<keyword evidence="4" id="KW-1185">Reference proteome</keyword>
<dbReference type="InterPro" id="IPR039646">
    <property type="entry name" value="ZNHIT2"/>
</dbReference>
<dbReference type="KEGG" id="lak:106170352"/>
<dbReference type="RefSeq" id="XP_013405647.1">
    <property type="nucleotide sequence ID" value="XM_013550193.1"/>
</dbReference>
<dbReference type="STRING" id="7574.A0A1S3J5E0"/>
<proteinExistence type="predicted"/>
<organism evidence="4 5">
    <name type="scientific">Lingula anatina</name>
    <name type="common">Brachiopod</name>
    <name type="synonym">Lingula unguis</name>
    <dbReference type="NCBI Taxonomy" id="7574"/>
    <lineage>
        <taxon>Eukaryota</taxon>
        <taxon>Metazoa</taxon>
        <taxon>Spiralia</taxon>
        <taxon>Lophotrochozoa</taxon>
        <taxon>Brachiopoda</taxon>
        <taxon>Linguliformea</taxon>
        <taxon>Lingulata</taxon>
        <taxon>Lingulida</taxon>
        <taxon>Linguloidea</taxon>
        <taxon>Lingulidae</taxon>
        <taxon>Lingula</taxon>
    </lineage>
</organism>